<protein>
    <submittedName>
        <fullName evidence="2">DNA-binding protein YbaB</fullName>
    </submittedName>
</protein>
<dbReference type="AlphaFoldDB" id="A0A853AN32"/>
<accession>A0A853AN32</accession>
<feature type="region of interest" description="Disordered" evidence="1">
    <location>
        <begin position="114"/>
        <end position="150"/>
    </location>
</feature>
<dbReference type="SUPFAM" id="SSF82607">
    <property type="entry name" value="YbaB-like"/>
    <property type="match status" value="1"/>
</dbReference>
<evidence type="ECO:0000256" key="1">
    <source>
        <dbReference type="SAM" id="MobiDB-lite"/>
    </source>
</evidence>
<keyword evidence="2" id="KW-0238">DNA-binding</keyword>
<evidence type="ECO:0000313" key="2">
    <source>
        <dbReference type="EMBL" id="NYI85538.1"/>
    </source>
</evidence>
<proteinExistence type="predicted"/>
<keyword evidence="3" id="KW-1185">Reference proteome</keyword>
<gene>
    <name evidence="2" type="ORF">HNR68_004168</name>
</gene>
<sequence length="150" mass="16469">MDGNILDPDAARERLAAWKGRIEKLAADTKTMSDRLQEVRVTTTDPKGLVELTIDSTGALVDLRLTNKMTSTRPDEVSRTIMETLAAAKNQLADRSQEIIAETVGTESPAARAIAESVGNHLRTEPAEKKAAPEPDVEEDPENQSFLEKW</sequence>
<dbReference type="Proteomes" id="UP000587002">
    <property type="component" value="Unassembled WGS sequence"/>
</dbReference>
<dbReference type="InterPro" id="IPR004401">
    <property type="entry name" value="YbaB/EbfC"/>
</dbReference>
<reference evidence="2 3" key="1">
    <citation type="submission" date="2020-07" db="EMBL/GenBank/DDBJ databases">
        <title>Sequencing the genomes of 1000 actinobacteria strains.</title>
        <authorList>
            <person name="Klenk H.-P."/>
        </authorList>
    </citation>
    <scope>NUCLEOTIDE SEQUENCE [LARGE SCALE GENOMIC DNA]</scope>
    <source>
        <strain evidence="2 3">DSM 44065</strain>
    </source>
</reference>
<name>A0A853AN32_9PSEU</name>
<dbReference type="InterPro" id="IPR036894">
    <property type="entry name" value="YbaB-like_sf"/>
</dbReference>
<dbReference type="Pfam" id="PF02575">
    <property type="entry name" value="YbaB_DNA_bd"/>
    <property type="match status" value="1"/>
</dbReference>
<comment type="caution">
    <text evidence="2">The sequence shown here is derived from an EMBL/GenBank/DDBJ whole genome shotgun (WGS) entry which is preliminary data.</text>
</comment>
<dbReference type="RefSeq" id="WP_179723429.1">
    <property type="nucleotide sequence ID" value="NZ_BAABFH010000001.1"/>
</dbReference>
<evidence type="ECO:0000313" key="3">
    <source>
        <dbReference type="Proteomes" id="UP000587002"/>
    </source>
</evidence>
<feature type="compositionally biased region" description="Basic and acidic residues" evidence="1">
    <location>
        <begin position="122"/>
        <end position="133"/>
    </location>
</feature>
<dbReference type="Gene3D" id="3.30.1310.10">
    <property type="entry name" value="Nucleoid-associated protein YbaB-like domain"/>
    <property type="match status" value="1"/>
</dbReference>
<organism evidence="2 3">
    <name type="scientific">Saccharopolyspora hordei</name>
    <dbReference type="NCBI Taxonomy" id="1838"/>
    <lineage>
        <taxon>Bacteria</taxon>
        <taxon>Bacillati</taxon>
        <taxon>Actinomycetota</taxon>
        <taxon>Actinomycetes</taxon>
        <taxon>Pseudonocardiales</taxon>
        <taxon>Pseudonocardiaceae</taxon>
        <taxon>Saccharopolyspora</taxon>
    </lineage>
</organism>
<dbReference type="GO" id="GO:0003677">
    <property type="term" value="F:DNA binding"/>
    <property type="evidence" value="ECO:0007669"/>
    <property type="project" value="UniProtKB-KW"/>
</dbReference>
<dbReference type="EMBL" id="JACCFJ010000001">
    <property type="protein sequence ID" value="NYI85538.1"/>
    <property type="molecule type" value="Genomic_DNA"/>
</dbReference>